<dbReference type="EMBL" id="ML178815">
    <property type="protein sequence ID" value="TFL06801.1"/>
    <property type="molecule type" value="Genomic_DNA"/>
</dbReference>
<feature type="region of interest" description="Disordered" evidence="2">
    <location>
        <begin position="204"/>
        <end position="353"/>
    </location>
</feature>
<dbReference type="Gene3D" id="3.40.30.10">
    <property type="entry name" value="Glutaredoxin"/>
    <property type="match status" value="1"/>
</dbReference>
<dbReference type="InterPro" id="IPR051033">
    <property type="entry name" value="SH3BGR"/>
</dbReference>
<sequence length="353" mass="37810">MGPPPIHLFLTTIASQPALRQRQEFLLRTLEVKKIPFIPYDLASDEEAKKLWKRKVPLDKQQLPGILIGGRFAGVFSEFEEAVEFGELDIFLRRNEEYDEALDGPLRPMPAAQAVGVPGASTPHQMTPEHLKPRIYAPDASPLRGKTATGKDAIPINKRADQFDVSTELEGYGLQGVMSSEDELRQLVEELGLGGDEAGDLVKGLGALMGGGEEKKDSEKGKDGEQVQDAGKSAKDGAKPAEGDSKPAGKVKITPLGPIQLEGDLSKKLPSLDQQLKAAASQNDDEDGSTPPTSAPAPSVTSPPTDKATEEADSKVQSPETRSTADTSNSVPDVKPNQCDSPEKKQESSDVQV</sequence>
<dbReference type="PANTHER" id="PTHR12232">
    <property type="entry name" value="SH3 DOMAIN-BINDING GLUTAMIC ACID-RICH-LIKE PROTEIN"/>
    <property type="match status" value="1"/>
</dbReference>
<dbReference type="InterPro" id="IPR036249">
    <property type="entry name" value="Thioredoxin-like_sf"/>
</dbReference>
<feature type="compositionally biased region" description="Basic and acidic residues" evidence="2">
    <location>
        <begin position="232"/>
        <end position="247"/>
    </location>
</feature>
<accession>A0A5C3R1S1</accession>
<evidence type="ECO:0000313" key="3">
    <source>
        <dbReference type="EMBL" id="TFL06801.1"/>
    </source>
</evidence>
<feature type="compositionally biased region" description="Polar residues" evidence="2">
    <location>
        <begin position="315"/>
        <end position="331"/>
    </location>
</feature>
<evidence type="ECO:0000256" key="1">
    <source>
        <dbReference type="ARBA" id="ARBA00007764"/>
    </source>
</evidence>
<dbReference type="AlphaFoldDB" id="A0A5C3R1S1"/>
<proteinExistence type="inferred from homology"/>
<dbReference type="Pfam" id="PF04908">
    <property type="entry name" value="SH3BGR"/>
    <property type="match status" value="1"/>
</dbReference>
<comment type="similarity">
    <text evidence="1">Belongs to the SH3BGR family.</text>
</comment>
<dbReference type="PANTHER" id="PTHR12232:SF0">
    <property type="entry name" value="THIOREDOXIN DOMAIN-CONTAINING PROTEIN"/>
    <property type="match status" value="1"/>
</dbReference>
<keyword evidence="4" id="KW-1185">Reference proteome</keyword>
<dbReference type="GO" id="GO:0005737">
    <property type="term" value="C:cytoplasm"/>
    <property type="evidence" value="ECO:0007669"/>
    <property type="project" value="TreeGrafter"/>
</dbReference>
<feature type="compositionally biased region" description="Basic and acidic residues" evidence="2">
    <location>
        <begin position="212"/>
        <end position="225"/>
    </location>
</feature>
<gene>
    <name evidence="3" type="ORF">BDV98DRAFT_559999</name>
</gene>
<dbReference type="PROSITE" id="PS51354">
    <property type="entry name" value="GLUTAREDOXIN_2"/>
    <property type="match status" value="1"/>
</dbReference>
<reference evidence="3 4" key="1">
    <citation type="journal article" date="2019" name="Nat. Ecol. Evol.">
        <title>Megaphylogeny resolves global patterns of mushroom evolution.</title>
        <authorList>
            <person name="Varga T."/>
            <person name="Krizsan K."/>
            <person name="Foldi C."/>
            <person name="Dima B."/>
            <person name="Sanchez-Garcia M."/>
            <person name="Sanchez-Ramirez S."/>
            <person name="Szollosi G.J."/>
            <person name="Szarkandi J.G."/>
            <person name="Papp V."/>
            <person name="Albert L."/>
            <person name="Andreopoulos W."/>
            <person name="Angelini C."/>
            <person name="Antonin V."/>
            <person name="Barry K.W."/>
            <person name="Bougher N.L."/>
            <person name="Buchanan P."/>
            <person name="Buyck B."/>
            <person name="Bense V."/>
            <person name="Catcheside P."/>
            <person name="Chovatia M."/>
            <person name="Cooper J."/>
            <person name="Damon W."/>
            <person name="Desjardin D."/>
            <person name="Finy P."/>
            <person name="Geml J."/>
            <person name="Haridas S."/>
            <person name="Hughes K."/>
            <person name="Justo A."/>
            <person name="Karasinski D."/>
            <person name="Kautmanova I."/>
            <person name="Kiss B."/>
            <person name="Kocsube S."/>
            <person name="Kotiranta H."/>
            <person name="LaButti K.M."/>
            <person name="Lechner B.E."/>
            <person name="Liimatainen K."/>
            <person name="Lipzen A."/>
            <person name="Lukacs Z."/>
            <person name="Mihaltcheva S."/>
            <person name="Morgado L.N."/>
            <person name="Niskanen T."/>
            <person name="Noordeloos M.E."/>
            <person name="Ohm R.A."/>
            <person name="Ortiz-Santana B."/>
            <person name="Ovrebo C."/>
            <person name="Racz N."/>
            <person name="Riley R."/>
            <person name="Savchenko A."/>
            <person name="Shiryaev A."/>
            <person name="Soop K."/>
            <person name="Spirin V."/>
            <person name="Szebenyi C."/>
            <person name="Tomsovsky M."/>
            <person name="Tulloss R.E."/>
            <person name="Uehling J."/>
            <person name="Grigoriev I.V."/>
            <person name="Vagvolgyi C."/>
            <person name="Papp T."/>
            <person name="Martin F.M."/>
            <person name="Miettinen O."/>
            <person name="Hibbett D.S."/>
            <person name="Nagy L.G."/>
        </authorList>
    </citation>
    <scope>NUCLEOTIDE SEQUENCE [LARGE SCALE GENOMIC DNA]</scope>
    <source>
        <strain evidence="3 4">CBS 309.79</strain>
    </source>
</reference>
<dbReference type="Proteomes" id="UP000305067">
    <property type="component" value="Unassembled WGS sequence"/>
</dbReference>
<dbReference type="SUPFAM" id="SSF52833">
    <property type="entry name" value="Thioredoxin-like"/>
    <property type="match status" value="1"/>
</dbReference>
<dbReference type="STRING" id="1884261.A0A5C3R1S1"/>
<name>A0A5C3R1S1_9AGAR</name>
<feature type="compositionally biased region" description="Basic and acidic residues" evidence="2">
    <location>
        <begin position="341"/>
        <end position="353"/>
    </location>
</feature>
<protein>
    <submittedName>
        <fullName evidence="3">Uncharacterized protein</fullName>
    </submittedName>
</protein>
<evidence type="ECO:0000256" key="2">
    <source>
        <dbReference type="SAM" id="MobiDB-lite"/>
    </source>
</evidence>
<evidence type="ECO:0000313" key="4">
    <source>
        <dbReference type="Proteomes" id="UP000305067"/>
    </source>
</evidence>
<organism evidence="3 4">
    <name type="scientific">Pterulicium gracile</name>
    <dbReference type="NCBI Taxonomy" id="1884261"/>
    <lineage>
        <taxon>Eukaryota</taxon>
        <taxon>Fungi</taxon>
        <taxon>Dikarya</taxon>
        <taxon>Basidiomycota</taxon>
        <taxon>Agaricomycotina</taxon>
        <taxon>Agaricomycetes</taxon>
        <taxon>Agaricomycetidae</taxon>
        <taxon>Agaricales</taxon>
        <taxon>Pleurotineae</taxon>
        <taxon>Pterulaceae</taxon>
        <taxon>Pterulicium</taxon>
    </lineage>
</organism>
<dbReference type="InterPro" id="IPR006993">
    <property type="entry name" value="Glut_rich_SH3-bd"/>
</dbReference>
<dbReference type="OrthoDB" id="9932926at2759"/>
<feature type="compositionally biased region" description="Low complexity" evidence="2">
    <location>
        <begin position="289"/>
        <end position="305"/>
    </location>
</feature>